<accession>A0A6M3JTI5</accession>
<organism evidence="1">
    <name type="scientific">viral metagenome</name>
    <dbReference type="NCBI Taxonomy" id="1070528"/>
    <lineage>
        <taxon>unclassified sequences</taxon>
        <taxon>metagenomes</taxon>
        <taxon>organismal metagenomes</taxon>
    </lineage>
</organism>
<name>A0A6M3JTI5_9ZZZZ</name>
<sequence length="83" mass="10136">MNLFESEPMKIGKHQWRVTVYTHPSYGNCSEYEWRYDEHDRWKSMREWPRYDSNDGMYSGCPRTLVKLYFKNKPDIDKHLIGS</sequence>
<evidence type="ECO:0000313" key="1">
    <source>
        <dbReference type="EMBL" id="QJA72027.1"/>
    </source>
</evidence>
<dbReference type="EMBL" id="MT141918">
    <property type="protein sequence ID" value="QJA72027.1"/>
    <property type="molecule type" value="Genomic_DNA"/>
</dbReference>
<protein>
    <submittedName>
        <fullName evidence="1">Uncharacterized protein</fullName>
    </submittedName>
</protein>
<proteinExistence type="predicted"/>
<dbReference type="AlphaFoldDB" id="A0A6M3JTI5"/>
<reference evidence="1" key="1">
    <citation type="submission" date="2020-03" db="EMBL/GenBank/DDBJ databases">
        <title>The deep terrestrial virosphere.</title>
        <authorList>
            <person name="Holmfeldt K."/>
            <person name="Nilsson E."/>
            <person name="Simone D."/>
            <person name="Lopez-Fernandez M."/>
            <person name="Wu X."/>
            <person name="de Brujin I."/>
            <person name="Lundin D."/>
            <person name="Andersson A."/>
            <person name="Bertilsson S."/>
            <person name="Dopson M."/>
        </authorList>
    </citation>
    <scope>NUCLEOTIDE SEQUENCE</scope>
    <source>
        <strain evidence="1">MM415A02949</strain>
    </source>
</reference>
<gene>
    <name evidence="1" type="ORF">MM415A02949_0011</name>
</gene>